<keyword evidence="5 16" id="KW-0812">Transmembrane</keyword>
<feature type="transmembrane region" description="Helical" evidence="16">
    <location>
        <begin position="382"/>
        <end position="398"/>
    </location>
</feature>
<evidence type="ECO:0000313" key="18">
    <source>
        <dbReference type="EMBL" id="CAE0685105.1"/>
    </source>
</evidence>
<reference evidence="19" key="2">
    <citation type="submission" date="2021-11" db="EMBL/GenBank/DDBJ databases">
        <authorList>
            <consortium name="Genoscope - CEA"/>
            <person name="William W."/>
        </authorList>
    </citation>
    <scope>NUCLEOTIDE SEQUENCE</scope>
</reference>
<comment type="catalytic activity">
    <reaction evidence="9">
        <text>D-glucose(out) = D-glucose(in)</text>
        <dbReference type="Rhea" id="RHEA:60376"/>
        <dbReference type="ChEBI" id="CHEBI:4167"/>
    </reaction>
    <physiologicalReaction direction="left-to-right" evidence="9">
        <dbReference type="Rhea" id="RHEA:60377"/>
    </physiologicalReaction>
</comment>
<evidence type="ECO:0000256" key="1">
    <source>
        <dbReference type="ARBA" id="ARBA00004141"/>
    </source>
</evidence>
<evidence type="ECO:0000256" key="13">
    <source>
        <dbReference type="ARBA" id="ARBA00044710"/>
    </source>
</evidence>
<evidence type="ECO:0000313" key="20">
    <source>
        <dbReference type="Proteomes" id="UP000789595"/>
    </source>
</evidence>
<accession>A0A7S3ZJE3</accession>
<keyword evidence="20" id="KW-1185">Reference proteome</keyword>
<comment type="subcellular location">
    <subcellularLocation>
        <location evidence="1">Membrane</location>
        <topology evidence="1">Multi-pass membrane protein</topology>
    </subcellularLocation>
</comment>
<evidence type="ECO:0000256" key="9">
    <source>
        <dbReference type="ARBA" id="ARBA00044648"/>
    </source>
</evidence>
<evidence type="ECO:0000256" key="7">
    <source>
        <dbReference type="ARBA" id="ARBA00023136"/>
    </source>
</evidence>
<evidence type="ECO:0000313" key="19">
    <source>
        <dbReference type="EMBL" id="CAH0375456.1"/>
    </source>
</evidence>
<gene>
    <name evidence="18" type="ORF">PCAL00307_LOCUS539</name>
    <name evidence="19" type="ORF">PECAL_4P27910</name>
</gene>
<evidence type="ECO:0000259" key="17">
    <source>
        <dbReference type="PROSITE" id="PS50850"/>
    </source>
</evidence>
<comment type="subunit">
    <text evidence="3">Homodimer.</text>
</comment>
<name>A0A7S3ZJE3_9STRA</name>
<organism evidence="18">
    <name type="scientific">Pelagomonas calceolata</name>
    <dbReference type="NCBI Taxonomy" id="35677"/>
    <lineage>
        <taxon>Eukaryota</taxon>
        <taxon>Sar</taxon>
        <taxon>Stramenopiles</taxon>
        <taxon>Ochrophyta</taxon>
        <taxon>Pelagophyceae</taxon>
        <taxon>Pelagomonadales</taxon>
        <taxon>Pelagomonadaceae</taxon>
        <taxon>Pelagomonas</taxon>
    </lineage>
</organism>
<evidence type="ECO:0000256" key="2">
    <source>
        <dbReference type="ARBA" id="ARBA00010992"/>
    </source>
</evidence>
<dbReference type="PANTHER" id="PTHR48020:SF35">
    <property type="entry name" value="SUGAR TRANSPORTER"/>
    <property type="match status" value="1"/>
</dbReference>
<dbReference type="InterPro" id="IPR020846">
    <property type="entry name" value="MFS_dom"/>
</dbReference>
<protein>
    <recommendedName>
        <fullName evidence="14">Hexose transporter 1</fullName>
    </recommendedName>
</protein>
<dbReference type="OrthoDB" id="6612291at2759"/>
<evidence type="ECO:0000256" key="10">
    <source>
        <dbReference type="ARBA" id="ARBA00044656"/>
    </source>
</evidence>
<evidence type="ECO:0000256" key="15">
    <source>
        <dbReference type="RuleBase" id="RU003346"/>
    </source>
</evidence>
<dbReference type="InterPro" id="IPR005828">
    <property type="entry name" value="MFS_sugar_transport-like"/>
</dbReference>
<evidence type="ECO:0000256" key="4">
    <source>
        <dbReference type="ARBA" id="ARBA00022448"/>
    </source>
</evidence>
<dbReference type="PROSITE" id="PS00217">
    <property type="entry name" value="SUGAR_TRANSPORT_2"/>
    <property type="match status" value="1"/>
</dbReference>
<feature type="transmembrane region" description="Helical" evidence="16">
    <location>
        <begin position="348"/>
        <end position="370"/>
    </location>
</feature>
<evidence type="ECO:0000256" key="16">
    <source>
        <dbReference type="SAM" id="Phobius"/>
    </source>
</evidence>
<keyword evidence="6 16" id="KW-1133">Transmembrane helix</keyword>
<proteinExistence type="inferred from homology"/>
<dbReference type="PRINTS" id="PR00171">
    <property type="entry name" value="SUGRTRNSPORT"/>
</dbReference>
<dbReference type="Gene3D" id="1.20.1250.20">
    <property type="entry name" value="MFS general substrate transporter like domains"/>
    <property type="match status" value="1"/>
</dbReference>
<dbReference type="Pfam" id="PF00083">
    <property type="entry name" value="Sugar_tr"/>
    <property type="match status" value="1"/>
</dbReference>
<feature type="transmembrane region" description="Helical" evidence="16">
    <location>
        <begin position="475"/>
        <end position="494"/>
    </location>
</feature>
<dbReference type="InterPro" id="IPR050814">
    <property type="entry name" value="Myo-inositol_Transporter"/>
</dbReference>
<feature type="transmembrane region" description="Helical" evidence="16">
    <location>
        <begin position="302"/>
        <end position="328"/>
    </location>
</feature>
<comment type="catalytic activity">
    <reaction evidence="11">
        <text>D-mannose(out) = D-mannose(in)</text>
        <dbReference type="Rhea" id="RHEA:78391"/>
        <dbReference type="ChEBI" id="CHEBI:4208"/>
    </reaction>
    <physiologicalReaction direction="left-to-right" evidence="11">
        <dbReference type="Rhea" id="RHEA:78392"/>
    </physiologicalReaction>
</comment>
<comment type="catalytic activity">
    <reaction evidence="12">
        <text>D-glucosamine(out) = D-glucosamine(in)</text>
        <dbReference type="Rhea" id="RHEA:78423"/>
        <dbReference type="ChEBI" id="CHEBI:58723"/>
    </reaction>
    <physiologicalReaction direction="left-to-right" evidence="12">
        <dbReference type="Rhea" id="RHEA:78424"/>
    </physiologicalReaction>
</comment>
<dbReference type="NCBIfam" id="TIGR00879">
    <property type="entry name" value="SP"/>
    <property type="match status" value="1"/>
</dbReference>
<keyword evidence="4 15" id="KW-0813">Transport</keyword>
<comment type="catalytic activity">
    <reaction evidence="13">
        <text>D-fructose(out) = D-fructose(in)</text>
        <dbReference type="Rhea" id="RHEA:60372"/>
        <dbReference type="ChEBI" id="CHEBI:37721"/>
    </reaction>
    <physiologicalReaction direction="left-to-right" evidence="13">
        <dbReference type="Rhea" id="RHEA:60373"/>
    </physiologicalReaction>
</comment>
<dbReference type="GO" id="GO:0016020">
    <property type="term" value="C:membrane"/>
    <property type="evidence" value="ECO:0007669"/>
    <property type="project" value="UniProtKB-SubCell"/>
</dbReference>
<evidence type="ECO:0000256" key="6">
    <source>
        <dbReference type="ARBA" id="ARBA00022989"/>
    </source>
</evidence>
<feature type="domain" description="Major facilitator superfamily (MFS) profile" evidence="17">
    <location>
        <begin position="55"/>
        <end position="498"/>
    </location>
</feature>
<evidence type="ECO:0000256" key="12">
    <source>
        <dbReference type="ARBA" id="ARBA00044668"/>
    </source>
</evidence>
<feature type="transmembrane region" description="Helical" evidence="16">
    <location>
        <begin position="443"/>
        <end position="463"/>
    </location>
</feature>
<dbReference type="AlphaFoldDB" id="A0A7S3ZJE3"/>
<evidence type="ECO:0000256" key="14">
    <source>
        <dbReference type="ARBA" id="ARBA00044780"/>
    </source>
</evidence>
<comment type="similarity">
    <text evidence="2 15">Belongs to the major facilitator superfamily. Sugar transporter (TC 2.A.1.1) family.</text>
</comment>
<feature type="transmembrane region" description="Helical" evidence="16">
    <location>
        <begin position="215"/>
        <end position="237"/>
    </location>
</feature>
<dbReference type="InterPro" id="IPR036259">
    <property type="entry name" value="MFS_trans_sf"/>
</dbReference>
<dbReference type="InterPro" id="IPR005829">
    <property type="entry name" value="Sugar_transporter_CS"/>
</dbReference>
<feature type="transmembrane region" description="Helical" evidence="16">
    <location>
        <begin position="144"/>
        <end position="167"/>
    </location>
</feature>
<dbReference type="Proteomes" id="UP000789595">
    <property type="component" value="Unassembled WGS sequence"/>
</dbReference>
<comment type="catalytic activity">
    <reaction evidence="10">
        <text>D-xylose(out) = D-xylose(in)</text>
        <dbReference type="Rhea" id="RHEA:78427"/>
        <dbReference type="ChEBI" id="CHEBI:53455"/>
    </reaction>
    <physiologicalReaction direction="left-to-right" evidence="10">
        <dbReference type="Rhea" id="RHEA:78428"/>
    </physiologicalReaction>
</comment>
<feature type="transmembrane region" description="Helical" evidence="16">
    <location>
        <begin position="404"/>
        <end position="422"/>
    </location>
</feature>
<dbReference type="GO" id="GO:0022857">
    <property type="term" value="F:transmembrane transporter activity"/>
    <property type="evidence" value="ECO:0007669"/>
    <property type="project" value="InterPro"/>
</dbReference>
<comment type="catalytic activity">
    <reaction evidence="8">
        <text>D-galactose(in) = D-galactose(out)</text>
        <dbReference type="Rhea" id="RHEA:34915"/>
        <dbReference type="ChEBI" id="CHEBI:4139"/>
    </reaction>
    <physiologicalReaction direction="right-to-left" evidence="8">
        <dbReference type="Rhea" id="RHEA:34917"/>
    </physiologicalReaction>
</comment>
<dbReference type="PROSITE" id="PS00216">
    <property type="entry name" value="SUGAR_TRANSPORT_1"/>
    <property type="match status" value="1"/>
</dbReference>
<sequence>MQDYQAMLLKGAITLALLQCTWALTSPLKRLRRATTVTKGANVGLASLKPADLKIAGSAACGSYIQGYTTGVLGGALLFLGPHFGLTPAQIGAVATATTLGSVLGTFSASALADAAGRRPTMAFSSALFVVASVLMVWTPSLNVLVLARFLAGVGIGNCGAVVPVYVAECAEAASRGALATLPQLMISSGAMSGLVVTFAVALCRTGLGWSAATASRVSLGFTLLPSLLYAALVLRLPESPRYLLRKGRRERALAALGTLRGGPCEAELTALEQATAKETKGAARREAGWRTLLEPKILRRLGVCVVLQFFQQFAGINAIVYFTPHILKSSGTVATLGSSLRLSADSAALLATAVTYFPKIPAMFLTMALMDTWGRAKMLRVFSPAMGLCLAALGLSLGSSSGVAATVALVAIALYGIFFNLSLGPVPNIYTAESFPARARSAAMTVSLCAQFLAHAMVSFWFPVLMASRGAPAVLYSFAGICGVAGLFACTLAETKQASLEAIASELD</sequence>
<feature type="transmembrane region" description="Helical" evidence="16">
    <location>
        <begin position="121"/>
        <end position="138"/>
    </location>
</feature>
<feature type="transmembrane region" description="Helical" evidence="16">
    <location>
        <begin position="179"/>
        <end position="203"/>
    </location>
</feature>
<dbReference type="PROSITE" id="PS50850">
    <property type="entry name" value="MFS"/>
    <property type="match status" value="1"/>
</dbReference>
<dbReference type="EMBL" id="CAKKNE010000004">
    <property type="protein sequence ID" value="CAH0375456.1"/>
    <property type="molecule type" value="Genomic_DNA"/>
</dbReference>
<evidence type="ECO:0000256" key="8">
    <source>
        <dbReference type="ARBA" id="ARBA00044637"/>
    </source>
</evidence>
<reference evidence="18" key="1">
    <citation type="submission" date="2021-01" db="EMBL/GenBank/DDBJ databases">
        <authorList>
            <person name="Corre E."/>
            <person name="Pelletier E."/>
            <person name="Niang G."/>
            <person name="Scheremetjew M."/>
            <person name="Finn R."/>
            <person name="Kale V."/>
            <person name="Holt S."/>
            <person name="Cochrane G."/>
            <person name="Meng A."/>
            <person name="Brown T."/>
            <person name="Cohen L."/>
        </authorList>
    </citation>
    <scope>NUCLEOTIDE SEQUENCE</scope>
    <source>
        <strain evidence="18">CCMP1756</strain>
    </source>
</reference>
<dbReference type="EMBL" id="HBIW01000643">
    <property type="protein sequence ID" value="CAE0685105.1"/>
    <property type="molecule type" value="Transcribed_RNA"/>
</dbReference>
<keyword evidence="7 16" id="KW-0472">Membrane</keyword>
<feature type="transmembrane region" description="Helical" evidence="16">
    <location>
        <begin position="89"/>
        <end position="109"/>
    </location>
</feature>
<dbReference type="PANTHER" id="PTHR48020">
    <property type="entry name" value="PROTON MYO-INOSITOL COTRANSPORTER"/>
    <property type="match status" value="1"/>
</dbReference>
<evidence type="ECO:0000256" key="3">
    <source>
        <dbReference type="ARBA" id="ARBA00011738"/>
    </source>
</evidence>
<evidence type="ECO:0000256" key="5">
    <source>
        <dbReference type="ARBA" id="ARBA00022692"/>
    </source>
</evidence>
<evidence type="ECO:0000256" key="11">
    <source>
        <dbReference type="ARBA" id="ARBA00044662"/>
    </source>
</evidence>
<dbReference type="InterPro" id="IPR003663">
    <property type="entry name" value="Sugar/inositol_transpt"/>
</dbReference>
<dbReference type="SUPFAM" id="SSF103473">
    <property type="entry name" value="MFS general substrate transporter"/>
    <property type="match status" value="1"/>
</dbReference>